<proteinExistence type="inferred from homology"/>
<organism evidence="5 6">
    <name type="scientific">Riccia fluitans</name>
    <dbReference type="NCBI Taxonomy" id="41844"/>
    <lineage>
        <taxon>Eukaryota</taxon>
        <taxon>Viridiplantae</taxon>
        <taxon>Streptophyta</taxon>
        <taxon>Embryophyta</taxon>
        <taxon>Marchantiophyta</taxon>
        <taxon>Marchantiopsida</taxon>
        <taxon>Marchantiidae</taxon>
        <taxon>Marchantiales</taxon>
        <taxon>Ricciaceae</taxon>
        <taxon>Riccia</taxon>
    </lineage>
</organism>
<name>A0ABD1Y575_9MARC</name>
<keyword evidence="6" id="KW-1185">Reference proteome</keyword>
<dbReference type="SUPFAM" id="SSF51556">
    <property type="entry name" value="Metallo-dependent hydrolases"/>
    <property type="match status" value="1"/>
</dbReference>
<comment type="similarity">
    <text evidence="2">Belongs to the metallo-dependent hydrolases superfamily.</text>
</comment>
<evidence type="ECO:0000313" key="6">
    <source>
        <dbReference type="Proteomes" id="UP001605036"/>
    </source>
</evidence>
<comment type="caution">
    <text evidence="5">The sequence shown here is derived from an EMBL/GenBank/DDBJ whole genome shotgun (WGS) entry which is preliminary data.</text>
</comment>
<protein>
    <recommendedName>
        <fullName evidence="4">Amidohydrolase-related domain-containing protein</fullName>
    </recommendedName>
</protein>
<sequence>MAHVSWGDCGLRARCFSHGIQIPFTSNLASANRCYGAEPPRSSFRSTHRPLKVINAANHHRHHSVHPPPQFRRNPVSVKDSRRPHPIRAFLALSAAAVVAFLQRKQIPQRMRSRNIGRQEESSPKVMAMKEGGLEFTRKIDIHLHVWASPEEANEFSYFPGQEPTLPGSVDDLLESMEDAGVAGALITQPINHRFDHSYVSRAMKQYPGKFVGCALADPTVGGGGVVKLERLIVEEGYRAVRFNPYLWPAGEKMTNEVGRAMFARAGELGAAVGFMCFKGLLLHIDEIEELCMEFPATKVMIDHFGFCKPAQSKEEEEAWRRLLSLARFPQVYVKTSAFFRVSRESFPYKDTWPLVQQLVETFGANRVLWGSDFPFIAAECGYSNACRELPSLVASNLSLSPEEWEWILGGTALQLFAGAWQESILAV</sequence>
<dbReference type="PANTHER" id="PTHR21240:SF19">
    <property type="entry name" value="CATALYTIC_ HYDROLASE"/>
    <property type="match status" value="1"/>
</dbReference>
<dbReference type="Gene3D" id="3.20.20.140">
    <property type="entry name" value="Metal-dependent hydrolases"/>
    <property type="match status" value="1"/>
</dbReference>
<dbReference type="Pfam" id="PF04909">
    <property type="entry name" value="Amidohydro_2"/>
    <property type="match status" value="1"/>
</dbReference>
<feature type="region of interest" description="Disordered" evidence="3">
    <location>
        <begin position="60"/>
        <end position="80"/>
    </location>
</feature>
<dbReference type="PANTHER" id="PTHR21240">
    <property type="entry name" value="2-AMINO-3-CARBOXYLMUCONATE-6-SEMIALDEHYDE DECARBOXYLASE"/>
    <property type="match status" value="1"/>
</dbReference>
<reference evidence="5 6" key="1">
    <citation type="submission" date="2024-09" db="EMBL/GenBank/DDBJ databases">
        <title>Chromosome-scale assembly of Riccia fluitans.</title>
        <authorList>
            <person name="Paukszto L."/>
            <person name="Sawicki J."/>
            <person name="Karawczyk K."/>
            <person name="Piernik-Szablinska J."/>
            <person name="Szczecinska M."/>
            <person name="Mazdziarz M."/>
        </authorList>
    </citation>
    <scope>NUCLEOTIDE SEQUENCE [LARGE SCALE GENOMIC DNA]</scope>
    <source>
        <strain evidence="5">Rf_01</strain>
        <tissue evidence="5">Aerial parts of the thallus</tissue>
    </source>
</reference>
<keyword evidence="2" id="KW-0210">Decarboxylase</keyword>
<dbReference type="InterPro" id="IPR032465">
    <property type="entry name" value="ACMSD"/>
</dbReference>
<accession>A0ABD1Y575</accession>
<dbReference type="FunFam" id="3.20.20.140:FF:000052">
    <property type="entry name" value="Catalytic/ hydrolase"/>
    <property type="match status" value="1"/>
</dbReference>
<evidence type="ECO:0000256" key="1">
    <source>
        <dbReference type="ARBA" id="ARBA00023239"/>
    </source>
</evidence>
<dbReference type="Proteomes" id="UP001605036">
    <property type="component" value="Unassembled WGS sequence"/>
</dbReference>
<evidence type="ECO:0000313" key="5">
    <source>
        <dbReference type="EMBL" id="KAL2621915.1"/>
    </source>
</evidence>
<dbReference type="InterPro" id="IPR032466">
    <property type="entry name" value="Metal_Hydrolase"/>
</dbReference>
<evidence type="ECO:0000259" key="4">
    <source>
        <dbReference type="Pfam" id="PF04909"/>
    </source>
</evidence>
<evidence type="ECO:0000256" key="2">
    <source>
        <dbReference type="RuleBase" id="RU366045"/>
    </source>
</evidence>
<dbReference type="GO" id="GO:0016831">
    <property type="term" value="F:carboxy-lyase activity"/>
    <property type="evidence" value="ECO:0007669"/>
    <property type="project" value="UniProtKB-KW"/>
</dbReference>
<feature type="domain" description="Amidohydrolase-related" evidence="4">
    <location>
        <begin position="140"/>
        <end position="417"/>
    </location>
</feature>
<dbReference type="EMBL" id="JBHFFA010000006">
    <property type="protein sequence ID" value="KAL2621915.1"/>
    <property type="molecule type" value="Genomic_DNA"/>
</dbReference>
<gene>
    <name evidence="5" type="ORF">R1flu_002120</name>
</gene>
<dbReference type="AlphaFoldDB" id="A0ABD1Y575"/>
<dbReference type="InterPro" id="IPR006680">
    <property type="entry name" value="Amidohydro-rel"/>
</dbReference>
<evidence type="ECO:0000256" key="3">
    <source>
        <dbReference type="SAM" id="MobiDB-lite"/>
    </source>
</evidence>
<keyword evidence="1 2" id="KW-0456">Lyase</keyword>